<evidence type="ECO:0000256" key="1">
    <source>
        <dbReference type="SAM" id="MobiDB-lite"/>
    </source>
</evidence>
<name>A0A367YZ73_9ACTN</name>
<dbReference type="GO" id="GO:0016746">
    <property type="term" value="F:acyltransferase activity"/>
    <property type="evidence" value="ECO:0007669"/>
    <property type="project" value="UniProtKB-KW"/>
</dbReference>
<gene>
    <name evidence="3" type="ORF">DT076_01280</name>
</gene>
<protein>
    <submittedName>
        <fullName evidence="3">1-acyl-sn-glycerol-3-phosphate acyltransferase</fullName>
    </submittedName>
</protein>
<accession>A0A367YZ73</accession>
<evidence type="ECO:0000313" key="3">
    <source>
        <dbReference type="EMBL" id="RCK71128.1"/>
    </source>
</evidence>
<keyword evidence="3" id="KW-0012">Acyltransferase</keyword>
<evidence type="ECO:0000259" key="2">
    <source>
        <dbReference type="SMART" id="SM00563"/>
    </source>
</evidence>
<proteinExistence type="predicted"/>
<feature type="region of interest" description="Disordered" evidence="1">
    <location>
        <begin position="1"/>
        <end position="20"/>
    </location>
</feature>
<dbReference type="RefSeq" id="WP_114124831.1">
    <property type="nucleotide sequence ID" value="NZ_QOUI01000001.1"/>
</dbReference>
<organism evidence="3 4">
    <name type="scientific">Desertihabitans brevis</name>
    <dbReference type="NCBI Taxonomy" id="2268447"/>
    <lineage>
        <taxon>Bacteria</taxon>
        <taxon>Bacillati</taxon>
        <taxon>Actinomycetota</taxon>
        <taxon>Actinomycetes</taxon>
        <taxon>Propionibacteriales</taxon>
        <taxon>Propionibacteriaceae</taxon>
        <taxon>Desertihabitans</taxon>
    </lineage>
</organism>
<sequence>MDEGTRQPAAWAVGGGRRGGWRAARRDLGLLGRSRWSSPPTEVAPRRRPSQRPLAEWAHRNLTRPVVSVGAALDVAGASGLDGLTGPLLLVANHQHARDAELLMAALPADLAARCRVLGLRQVAAWNRVATVPGLQGVAADRRQVWAVFPEGAPSPDGRVGPFDPRVVRLARRTGAAVVPVGIRGSFALPGRGESFPGVLAGDVRRVAVRFGDPLLPVDSPDETAAQAVREAVQRLLDEDVRTWWDQLRSPAPADAEVPTWRRVWSATAPAEEGGSGRRRRIWR</sequence>
<dbReference type="InterPro" id="IPR002123">
    <property type="entry name" value="Plipid/glycerol_acylTrfase"/>
</dbReference>
<dbReference type="CDD" id="cd07989">
    <property type="entry name" value="LPLAT_AGPAT-like"/>
    <property type="match status" value="1"/>
</dbReference>
<feature type="region of interest" description="Disordered" evidence="1">
    <location>
        <begin position="32"/>
        <end position="52"/>
    </location>
</feature>
<dbReference type="SMART" id="SM00563">
    <property type="entry name" value="PlsC"/>
    <property type="match status" value="1"/>
</dbReference>
<reference evidence="3 4" key="1">
    <citation type="submission" date="2018-07" db="EMBL/GenBank/DDBJ databases">
        <title>Desertimonas flava gen. nov. sp. nov.</title>
        <authorList>
            <person name="Liu S."/>
        </authorList>
    </citation>
    <scope>NUCLEOTIDE SEQUENCE [LARGE SCALE GENOMIC DNA]</scope>
    <source>
        <strain evidence="3 4">16Sb5-5</strain>
    </source>
</reference>
<dbReference type="Proteomes" id="UP000252770">
    <property type="component" value="Unassembled WGS sequence"/>
</dbReference>
<dbReference type="EMBL" id="QOUI01000001">
    <property type="protein sequence ID" value="RCK71128.1"/>
    <property type="molecule type" value="Genomic_DNA"/>
</dbReference>
<dbReference type="SUPFAM" id="SSF69593">
    <property type="entry name" value="Glycerol-3-phosphate (1)-acyltransferase"/>
    <property type="match status" value="1"/>
</dbReference>
<dbReference type="AlphaFoldDB" id="A0A367YZ73"/>
<keyword evidence="4" id="KW-1185">Reference proteome</keyword>
<feature type="domain" description="Phospholipid/glycerol acyltransferase" evidence="2">
    <location>
        <begin position="88"/>
        <end position="186"/>
    </location>
</feature>
<keyword evidence="3" id="KW-0808">Transferase</keyword>
<comment type="caution">
    <text evidence="3">The sequence shown here is derived from an EMBL/GenBank/DDBJ whole genome shotgun (WGS) entry which is preliminary data.</text>
</comment>
<evidence type="ECO:0000313" key="4">
    <source>
        <dbReference type="Proteomes" id="UP000252770"/>
    </source>
</evidence>